<evidence type="ECO:0000256" key="5">
    <source>
        <dbReference type="PROSITE-ProRule" id="PRU00169"/>
    </source>
</evidence>
<dbReference type="SMART" id="SM00448">
    <property type="entry name" value="REC"/>
    <property type="match status" value="1"/>
</dbReference>
<sequence>MKVIICEDEQIQRQFLQSIIMKYAMFHEPSIEVVLSASCPEEVLTYISNYSGDCYLLDIEFDSSLNGMDLASEIRKRDPFATIIFITTHGDKLKLTFTYKLAALDFIVKDEQKNLEDRIKEALQAAFEKYQQIGEEDKGRFFQIKIGERIKNINLDDIYYFDTSSQAHKINLHEKNGYYEFYGKLKDLENLDERFYRCHKSYIINLQHVKDIDKKKYTVLMTNDSKCHVSFRAMRELQSRMKQFNLN</sequence>
<keyword evidence="1" id="KW-0963">Cytoplasm</keyword>
<dbReference type="GO" id="GO:0000156">
    <property type="term" value="F:phosphorelay response regulator activity"/>
    <property type="evidence" value="ECO:0007669"/>
    <property type="project" value="InterPro"/>
</dbReference>
<dbReference type="EMBL" id="LVYK01000002">
    <property type="protein sequence ID" value="RAS81740.1"/>
    <property type="molecule type" value="Genomic_DNA"/>
</dbReference>
<dbReference type="GO" id="GO:0003677">
    <property type="term" value="F:DNA binding"/>
    <property type="evidence" value="ECO:0007669"/>
    <property type="project" value="UniProtKB-KW"/>
</dbReference>
<feature type="modified residue" description="4-aspartylphosphate" evidence="5">
    <location>
        <position position="58"/>
    </location>
</feature>
<reference evidence="8 9" key="1">
    <citation type="submission" date="2016-03" db="EMBL/GenBank/DDBJ databases">
        <title>Comparison of Bacillus endophyticus and B. anthracis characteristics using whole genome sequence analysis and microbiological techniques.</title>
        <authorList>
            <person name="Lekota K.E."/>
            <person name="Mafofo J."/>
            <person name="Rees J."/>
            <person name="Muchadeyi F.C."/>
            <person name="Madoroba E."/>
            <person name="Van Heerden H."/>
        </authorList>
    </citation>
    <scope>NUCLEOTIDE SEQUENCE [LARGE SCALE GENOMIC DNA]</scope>
    <source>
        <strain evidence="8 9">3631_10C</strain>
    </source>
</reference>
<name>A0AAX1QHH5_9BACI</name>
<feature type="domain" description="Response regulatory" evidence="6">
    <location>
        <begin position="2"/>
        <end position="124"/>
    </location>
</feature>
<dbReference type="Gene3D" id="3.40.50.2300">
    <property type="match status" value="1"/>
</dbReference>
<dbReference type="PANTHER" id="PTHR37299">
    <property type="entry name" value="TRANSCRIPTIONAL REGULATOR-RELATED"/>
    <property type="match status" value="1"/>
</dbReference>
<comment type="function">
    <text evidence="4">Required for high-level post-exponential phase expression of a series of secreted proteins.</text>
</comment>
<dbReference type="InterPro" id="IPR046947">
    <property type="entry name" value="LytR-like"/>
</dbReference>
<evidence type="ECO:0000259" key="6">
    <source>
        <dbReference type="PROSITE" id="PS50110"/>
    </source>
</evidence>
<dbReference type="SUPFAM" id="SSF52172">
    <property type="entry name" value="CheY-like"/>
    <property type="match status" value="1"/>
</dbReference>
<dbReference type="InterPro" id="IPR001789">
    <property type="entry name" value="Sig_transdc_resp-reg_receiver"/>
</dbReference>
<dbReference type="Proteomes" id="UP000250174">
    <property type="component" value="Unassembled WGS sequence"/>
</dbReference>
<comment type="caution">
    <text evidence="8">The sequence shown here is derived from an EMBL/GenBank/DDBJ whole genome shotgun (WGS) entry which is preliminary data.</text>
</comment>
<dbReference type="PROSITE" id="PS50110">
    <property type="entry name" value="RESPONSE_REGULATORY"/>
    <property type="match status" value="1"/>
</dbReference>
<evidence type="ECO:0000256" key="1">
    <source>
        <dbReference type="ARBA" id="ARBA00022490"/>
    </source>
</evidence>
<dbReference type="PANTHER" id="PTHR37299:SF3">
    <property type="entry name" value="STAGE 0 SPORULATION PROTEIN A HOMOLOG"/>
    <property type="match status" value="1"/>
</dbReference>
<dbReference type="AlphaFoldDB" id="A0AAX1QHH5"/>
<dbReference type="InterPro" id="IPR007492">
    <property type="entry name" value="LytTR_DNA-bd_dom"/>
</dbReference>
<protein>
    <submittedName>
        <fullName evidence="8">DNA-binding response regulator</fullName>
    </submittedName>
</protein>
<keyword evidence="5" id="KW-0597">Phosphoprotein</keyword>
<keyword evidence="3" id="KW-0010">Activator</keyword>
<dbReference type="RefSeq" id="WP_111922654.1">
    <property type="nucleotide sequence ID" value="NZ_JBCMSM010000041.1"/>
</dbReference>
<evidence type="ECO:0000313" key="9">
    <source>
        <dbReference type="Proteomes" id="UP000250174"/>
    </source>
</evidence>
<keyword evidence="2" id="KW-0902">Two-component regulatory system</keyword>
<organism evidence="8 9">
    <name type="scientific">Priestia endophytica</name>
    <dbReference type="NCBI Taxonomy" id="135735"/>
    <lineage>
        <taxon>Bacteria</taxon>
        <taxon>Bacillati</taxon>
        <taxon>Bacillota</taxon>
        <taxon>Bacilli</taxon>
        <taxon>Bacillales</taxon>
        <taxon>Bacillaceae</taxon>
        <taxon>Priestia</taxon>
    </lineage>
</organism>
<dbReference type="Gene3D" id="2.40.50.1020">
    <property type="entry name" value="LytTr DNA-binding domain"/>
    <property type="match status" value="1"/>
</dbReference>
<dbReference type="InterPro" id="IPR011006">
    <property type="entry name" value="CheY-like_superfamily"/>
</dbReference>
<dbReference type="SMART" id="SM00850">
    <property type="entry name" value="LytTR"/>
    <property type="match status" value="1"/>
</dbReference>
<dbReference type="Pfam" id="PF00072">
    <property type="entry name" value="Response_reg"/>
    <property type="match status" value="1"/>
</dbReference>
<evidence type="ECO:0000256" key="2">
    <source>
        <dbReference type="ARBA" id="ARBA00023012"/>
    </source>
</evidence>
<keyword evidence="8" id="KW-0238">DNA-binding</keyword>
<evidence type="ECO:0000256" key="4">
    <source>
        <dbReference type="ARBA" id="ARBA00037164"/>
    </source>
</evidence>
<feature type="domain" description="HTH LytTR-type" evidence="7">
    <location>
        <begin position="142"/>
        <end position="243"/>
    </location>
</feature>
<dbReference type="PROSITE" id="PS50930">
    <property type="entry name" value="HTH_LYTTR"/>
    <property type="match status" value="1"/>
</dbReference>
<accession>A0AAX1QHH5</accession>
<dbReference type="Pfam" id="PF04397">
    <property type="entry name" value="LytTR"/>
    <property type="match status" value="1"/>
</dbReference>
<proteinExistence type="predicted"/>
<evidence type="ECO:0000259" key="7">
    <source>
        <dbReference type="PROSITE" id="PS50930"/>
    </source>
</evidence>
<gene>
    <name evidence="8" type="ORF">A3864_02625</name>
</gene>
<evidence type="ECO:0000256" key="3">
    <source>
        <dbReference type="ARBA" id="ARBA00023159"/>
    </source>
</evidence>
<evidence type="ECO:0000313" key="8">
    <source>
        <dbReference type="EMBL" id="RAS81740.1"/>
    </source>
</evidence>